<proteinExistence type="predicted"/>
<dbReference type="Proteomes" id="UP001183127">
    <property type="component" value="Chromosome"/>
</dbReference>
<protein>
    <submittedName>
        <fullName evidence="1">Uncharacterized protein</fullName>
    </submittedName>
</protein>
<evidence type="ECO:0000313" key="2">
    <source>
        <dbReference type="Proteomes" id="UP001183127"/>
    </source>
</evidence>
<organism evidence="1 2">
    <name type="scientific">Pseudomonas entomophila</name>
    <dbReference type="NCBI Taxonomy" id="312306"/>
    <lineage>
        <taxon>Bacteria</taxon>
        <taxon>Pseudomonadati</taxon>
        <taxon>Pseudomonadota</taxon>
        <taxon>Gammaproteobacteria</taxon>
        <taxon>Pseudomonadales</taxon>
        <taxon>Pseudomonadaceae</taxon>
        <taxon>Pseudomonas</taxon>
    </lineage>
</organism>
<sequence length="237" mass="26116">MLLLVSGEGVSDIGGHEHGQQGLIFTAGPMTHVIDRLVEHRFDYSLLQADSVEFVHKSELVAAKAKNTGRMLRAPGKRREQETRYYYENAQRLALKAVELGARYGGPVIPVLFRDADTLSSSSRNEWQAKWQSMLDGFESGGSVLGIPMLPKPKSEAWLLCACRQPPYQHCAGLEDESGNDDAPEPLKRMLSDACDGQSSAAALVGFIVEGAIDPLRIQMPSFDAFRERLSQVLDQI</sequence>
<dbReference type="GeneID" id="32803939"/>
<name>A0ABY9QRA1_9PSED</name>
<dbReference type="RefSeq" id="WP_011531986.1">
    <property type="nucleotide sequence ID" value="NZ_CP132921.1"/>
</dbReference>
<dbReference type="EMBL" id="CP132921">
    <property type="protein sequence ID" value="WMW05611.1"/>
    <property type="molecule type" value="Genomic_DNA"/>
</dbReference>
<gene>
    <name evidence="1" type="ORF">RAH46_25370</name>
</gene>
<reference evidence="1 2" key="1">
    <citation type="submission" date="2023-08" db="EMBL/GenBank/DDBJ databases">
        <title>Complete Genome Sequence of Pseudomonas entomophila TVIN A01.</title>
        <authorList>
            <person name="Shelke T."/>
            <person name="Mahar N.S."/>
            <person name="Gupta I."/>
            <person name="Gupta V."/>
        </authorList>
    </citation>
    <scope>NUCLEOTIDE SEQUENCE [LARGE SCALE GENOMIC DNA]</scope>
    <source>
        <strain evidence="1 2">TVIN-A01</strain>
    </source>
</reference>
<accession>A0ABY9QRA1</accession>
<keyword evidence="2" id="KW-1185">Reference proteome</keyword>
<evidence type="ECO:0000313" key="1">
    <source>
        <dbReference type="EMBL" id="WMW05611.1"/>
    </source>
</evidence>